<dbReference type="SUPFAM" id="SSF46689">
    <property type="entry name" value="Homeodomain-like"/>
    <property type="match status" value="2"/>
</dbReference>
<dbReference type="eggNOG" id="COG2207">
    <property type="taxonomic scope" value="Bacteria"/>
</dbReference>
<evidence type="ECO:0000256" key="1">
    <source>
        <dbReference type="ARBA" id="ARBA00023015"/>
    </source>
</evidence>
<dbReference type="Pfam" id="PF12833">
    <property type="entry name" value="HTH_18"/>
    <property type="match status" value="1"/>
</dbReference>
<dbReference type="PROSITE" id="PS01124">
    <property type="entry name" value="HTH_ARAC_FAMILY_2"/>
    <property type="match status" value="1"/>
</dbReference>
<dbReference type="PANTHER" id="PTHR46796:SF14">
    <property type="entry name" value="TRANSCRIPTIONAL REGULATORY PROTEIN"/>
    <property type="match status" value="1"/>
</dbReference>
<dbReference type="InterPro" id="IPR050204">
    <property type="entry name" value="AraC_XylS_family_regulators"/>
</dbReference>
<evidence type="ECO:0000313" key="6">
    <source>
        <dbReference type="Proteomes" id="UP000006377"/>
    </source>
</evidence>
<dbReference type="Gene3D" id="1.10.10.60">
    <property type="entry name" value="Homeodomain-like"/>
    <property type="match status" value="2"/>
</dbReference>
<protein>
    <submittedName>
        <fullName evidence="5">Helix-turn-helix-domain containing protein AraC type</fullName>
    </submittedName>
</protein>
<keyword evidence="1" id="KW-0805">Transcription regulation</keyword>
<dbReference type="GO" id="GO:0003700">
    <property type="term" value="F:DNA-binding transcription factor activity"/>
    <property type="evidence" value="ECO:0007669"/>
    <property type="project" value="InterPro"/>
</dbReference>
<accession>A7HQF7</accession>
<dbReference type="SMART" id="SM00342">
    <property type="entry name" value="HTH_ARAC"/>
    <property type="match status" value="1"/>
</dbReference>
<evidence type="ECO:0000259" key="4">
    <source>
        <dbReference type="PROSITE" id="PS01124"/>
    </source>
</evidence>
<dbReference type="HOGENOM" id="CLU_000445_81_5_5"/>
<dbReference type="InterPro" id="IPR018060">
    <property type="entry name" value="HTH_AraC"/>
</dbReference>
<dbReference type="OrthoDB" id="9806208at2"/>
<proteinExistence type="predicted"/>
<dbReference type="Proteomes" id="UP000006377">
    <property type="component" value="Chromosome"/>
</dbReference>
<dbReference type="KEGG" id="pla:Plav_0517"/>
<sequence>MHMHIATEPSSAPQRSLTAVLAGLLEDADKVIDTDRQAARAFITRAAGLLQVEAAPAADERKPRSSGGLAPWQMRRVVAHIDASLPALVPLGDIAAIARLSPGYFSRAFKVSFGVTPQTYILRRRIERAQEMMLASSLPLAVIAVDCGFCDQAHFCRLFRRHAGTSPGTWRRTRQLAQAA</sequence>
<organism evidence="5 6">
    <name type="scientific">Parvibaculum lavamentivorans (strain DS-1 / DSM 13023 / NCIMB 13966)</name>
    <dbReference type="NCBI Taxonomy" id="402881"/>
    <lineage>
        <taxon>Bacteria</taxon>
        <taxon>Pseudomonadati</taxon>
        <taxon>Pseudomonadota</taxon>
        <taxon>Alphaproteobacteria</taxon>
        <taxon>Hyphomicrobiales</taxon>
        <taxon>Parvibaculaceae</taxon>
        <taxon>Parvibaculum</taxon>
    </lineage>
</organism>
<dbReference type="STRING" id="402881.Plav_0517"/>
<dbReference type="PANTHER" id="PTHR46796">
    <property type="entry name" value="HTH-TYPE TRANSCRIPTIONAL ACTIVATOR RHAS-RELATED"/>
    <property type="match status" value="1"/>
</dbReference>
<dbReference type="GO" id="GO:0043565">
    <property type="term" value="F:sequence-specific DNA binding"/>
    <property type="evidence" value="ECO:0007669"/>
    <property type="project" value="InterPro"/>
</dbReference>
<feature type="domain" description="HTH araC/xylS-type" evidence="4">
    <location>
        <begin position="75"/>
        <end position="173"/>
    </location>
</feature>
<keyword evidence="2" id="KW-0238">DNA-binding</keyword>
<dbReference type="InterPro" id="IPR018062">
    <property type="entry name" value="HTH_AraC-typ_CS"/>
</dbReference>
<evidence type="ECO:0000256" key="2">
    <source>
        <dbReference type="ARBA" id="ARBA00023125"/>
    </source>
</evidence>
<dbReference type="InterPro" id="IPR009057">
    <property type="entry name" value="Homeodomain-like_sf"/>
</dbReference>
<dbReference type="PROSITE" id="PS00041">
    <property type="entry name" value="HTH_ARAC_FAMILY_1"/>
    <property type="match status" value="1"/>
</dbReference>
<dbReference type="EMBL" id="CP000774">
    <property type="protein sequence ID" value="ABS62140.1"/>
    <property type="molecule type" value="Genomic_DNA"/>
</dbReference>
<keyword evidence="3" id="KW-0804">Transcription</keyword>
<evidence type="ECO:0000256" key="3">
    <source>
        <dbReference type="ARBA" id="ARBA00023163"/>
    </source>
</evidence>
<name>A7HQF7_PARL1</name>
<dbReference type="RefSeq" id="WP_011995431.1">
    <property type="nucleotide sequence ID" value="NC_009719.1"/>
</dbReference>
<evidence type="ECO:0000313" key="5">
    <source>
        <dbReference type="EMBL" id="ABS62140.1"/>
    </source>
</evidence>
<keyword evidence="6" id="KW-1185">Reference proteome</keyword>
<dbReference type="AlphaFoldDB" id="A7HQF7"/>
<reference evidence="5 6" key="1">
    <citation type="journal article" date="2011" name="Stand. Genomic Sci.">
        <title>Complete genome sequence of Parvibaculum lavamentivorans type strain (DS-1(T)).</title>
        <authorList>
            <person name="Schleheck D."/>
            <person name="Weiss M."/>
            <person name="Pitluck S."/>
            <person name="Bruce D."/>
            <person name="Land M.L."/>
            <person name="Han S."/>
            <person name="Saunders E."/>
            <person name="Tapia R."/>
            <person name="Detter C."/>
            <person name="Brettin T."/>
            <person name="Han J."/>
            <person name="Woyke T."/>
            <person name="Goodwin L."/>
            <person name="Pennacchio L."/>
            <person name="Nolan M."/>
            <person name="Cook A.M."/>
            <person name="Kjelleberg S."/>
            <person name="Thomas T."/>
        </authorList>
    </citation>
    <scope>NUCLEOTIDE SEQUENCE [LARGE SCALE GENOMIC DNA]</scope>
    <source>
        <strain evidence="6">DS-1 / DSM 13023 / NCIMB 13966</strain>
    </source>
</reference>
<gene>
    <name evidence="5" type="ordered locus">Plav_0517</name>
</gene>